<sequence length="783" mass="84610">MRPLPPAVAARLAAVRADPAAVPLPFFNSLLSALASSHAHLPLHLFRRLLLPRRRPDAFTLSSLAASLLPPAHSPSASVTSAAAAAGCLHAFSLRLGLLRADPVLANSFLLLYLRAASPGLARRLFDEMPARTASTYNTLISHSPPGVDVWPVVRHMVEDGCVPDRFTVSSILPACESERRGRELHCFALKSGMCGAGDFHVGSSLVSMYFRVGQPGHARRVFDGMEQRNVVSWTAMVGGFTESGMFENAVDAFRAMWVIGAVLPNRIALISVLSAVEALTDLAAGKQVHGFAVRMGLSGEVSLNNALIVMYVKCGVLWYARQIFDDGRWCKDVISWCSMIQGYGLHGKGAEAVALFDQMHISGVKPDSITGLGVLSACSRAGLVFKGLEIYNSLVKDYGVHPTEEMSACIVDLLGRSGMINQALYFIKSMSIEPGPSVWGALLDASIVHNNKEIQDLSCRYLLRLEEGNPSNLVSVSNLHAFEGSWNIVEHVRAKIKQGALKKIPVTEETKHQLPQAGLPTSSNSLSPVPHCARLPWLHCPTGLSPGFSRSGLAHSEAQDDRLWLQIRWPNHGRPASTSVACGRPASELASTMAVVGNQHMGFKVKEKIEDRVESEKIVIFDAQTDVRVETGSQMAMKAGYIYTVPFLWTGLLYSKEPRLPMKNSRGWDPPRHCWIQKYALEQEVSILAAGPAGGPPAAPQHRGQPAGGTVAPSAARFHCTAKAGQRRASGAMSEVTALLNEVDAFTDLDHMGERASVSPEAYTVKFSDTAQTRPADPPPTP</sequence>
<dbReference type="EnsemblPlants" id="OGLUM07G11840.2">
    <property type="protein sequence ID" value="OGLUM07G11840.2"/>
    <property type="gene ID" value="OGLUM07G11840"/>
</dbReference>
<feature type="repeat" description="PPR" evidence="3">
    <location>
        <begin position="333"/>
        <end position="367"/>
    </location>
</feature>
<reference evidence="5" key="2">
    <citation type="submission" date="2018-05" db="EMBL/GenBank/DDBJ databases">
        <title>OgluRS3 (Oryza glumaepatula Reference Sequence Version 3).</title>
        <authorList>
            <person name="Zhang J."/>
            <person name="Kudrna D."/>
            <person name="Lee S."/>
            <person name="Talag J."/>
            <person name="Welchert J."/>
            <person name="Wing R.A."/>
        </authorList>
    </citation>
    <scope>NUCLEOTIDE SEQUENCE [LARGE SCALE GENOMIC DNA]</scope>
</reference>
<dbReference type="GO" id="GO:0009451">
    <property type="term" value="P:RNA modification"/>
    <property type="evidence" value="ECO:0007669"/>
    <property type="project" value="InterPro"/>
</dbReference>
<dbReference type="NCBIfam" id="TIGR00756">
    <property type="entry name" value="PPR"/>
    <property type="match status" value="1"/>
</dbReference>
<dbReference type="GO" id="GO:0003723">
    <property type="term" value="F:RNA binding"/>
    <property type="evidence" value="ECO:0007669"/>
    <property type="project" value="InterPro"/>
</dbReference>
<keyword evidence="2" id="KW-0809">Transit peptide</keyword>
<feature type="region of interest" description="Disordered" evidence="4">
    <location>
        <begin position="758"/>
        <end position="783"/>
    </location>
</feature>
<keyword evidence="1" id="KW-0677">Repeat</keyword>
<dbReference type="Proteomes" id="UP000026961">
    <property type="component" value="Chromosome 7"/>
</dbReference>
<feature type="compositionally biased region" description="Low complexity" evidence="4">
    <location>
        <begin position="701"/>
        <end position="710"/>
    </location>
</feature>
<dbReference type="FunFam" id="1.25.40.10:FF:000996">
    <property type="entry name" value="Small kernel1"/>
    <property type="match status" value="1"/>
</dbReference>
<name>A0A0E0AJ26_9ORYZ</name>
<keyword evidence="6" id="KW-1185">Reference proteome</keyword>
<dbReference type="Pfam" id="PF20431">
    <property type="entry name" value="E_motif"/>
    <property type="match status" value="1"/>
</dbReference>
<accession>A0A0E0AJ26</accession>
<dbReference type="PANTHER" id="PTHR47926:SF540">
    <property type="entry name" value="PENTATRICOPEPTIDE REPEAT-CONTAINING PROTEIN"/>
    <property type="match status" value="1"/>
</dbReference>
<dbReference type="InterPro" id="IPR046960">
    <property type="entry name" value="PPR_At4g14850-like_plant"/>
</dbReference>
<evidence type="ECO:0000256" key="3">
    <source>
        <dbReference type="PROSITE-ProRule" id="PRU00708"/>
    </source>
</evidence>
<evidence type="ECO:0000256" key="1">
    <source>
        <dbReference type="ARBA" id="ARBA00022737"/>
    </source>
</evidence>
<dbReference type="Gramene" id="OGLUM07G11840.2">
    <property type="protein sequence ID" value="OGLUM07G11840.2"/>
    <property type="gene ID" value="OGLUM07G11840"/>
</dbReference>
<dbReference type="STRING" id="40148.A0A0E0AJ26"/>
<reference evidence="5" key="1">
    <citation type="submission" date="2015-04" db="UniProtKB">
        <authorList>
            <consortium name="EnsemblPlants"/>
        </authorList>
    </citation>
    <scope>IDENTIFICATION</scope>
</reference>
<dbReference type="InterPro" id="IPR011990">
    <property type="entry name" value="TPR-like_helical_dom_sf"/>
</dbReference>
<dbReference type="Gene3D" id="1.25.40.10">
    <property type="entry name" value="Tetratricopeptide repeat domain"/>
    <property type="match status" value="3"/>
</dbReference>
<evidence type="ECO:0000313" key="5">
    <source>
        <dbReference type="EnsemblPlants" id="OGLUM07G11840.2"/>
    </source>
</evidence>
<dbReference type="PANTHER" id="PTHR47926">
    <property type="entry name" value="PENTATRICOPEPTIDE REPEAT-CONTAINING PROTEIN"/>
    <property type="match status" value="1"/>
</dbReference>
<evidence type="ECO:0008006" key="7">
    <source>
        <dbReference type="Google" id="ProtNLM"/>
    </source>
</evidence>
<protein>
    <recommendedName>
        <fullName evidence="7">Pentatricopeptide repeat-containing protein</fullName>
    </recommendedName>
</protein>
<dbReference type="FunFam" id="1.25.40.10:FF:000710">
    <property type="entry name" value="Pentatricopeptide repeat-containing protein"/>
    <property type="match status" value="1"/>
</dbReference>
<evidence type="ECO:0000256" key="4">
    <source>
        <dbReference type="SAM" id="MobiDB-lite"/>
    </source>
</evidence>
<evidence type="ECO:0000256" key="2">
    <source>
        <dbReference type="ARBA" id="ARBA00022946"/>
    </source>
</evidence>
<feature type="repeat" description="PPR" evidence="3">
    <location>
        <begin position="230"/>
        <end position="264"/>
    </location>
</feature>
<dbReference type="eggNOG" id="KOG4197">
    <property type="taxonomic scope" value="Eukaryota"/>
</dbReference>
<dbReference type="Pfam" id="PF01535">
    <property type="entry name" value="PPR"/>
    <property type="match status" value="2"/>
</dbReference>
<dbReference type="PROSITE" id="PS51375">
    <property type="entry name" value="PPR"/>
    <property type="match status" value="2"/>
</dbReference>
<dbReference type="AlphaFoldDB" id="A0A0E0AJ26"/>
<proteinExistence type="predicted"/>
<organism evidence="5">
    <name type="scientific">Oryza glumipatula</name>
    <dbReference type="NCBI Taxonomy" id="40148"/>
    <lineage>
        <taxon>Eukaryota</taxon>
        <taxon>Viridiplantae</taxon>
        <taxon>Streptophyta</taxon>
        <taxon>Embryophyta</taxon>
        <taxon>Tracheophyta</taxon>
        <taxon>Spermatophyta</taxon>
        <taxon>Magnoliopsida</taxon>
        <taxon>Liliopsida</taxon>
        <taxon>Poales</taxon>
        <taxon>Poaceae</taxon>
        <taxon>BOP clade</taxon>
        <taxon>Oryzoideae</taxon>
        <taxon>Oryzeae</taxon>
        <taxon>Oryzinae</taxon>
        <taxon>Oryza</taxon>
    </lineage>
</organism>
<evidence type="ECO:0000313" key="6">
    <source>
        <dbReference type="Proteomes" id="UP000026961"/>
    </source>
</evidence>
<dbReference type="InterPro" id="IPR046848">
    <property type="entry name" value="E_motif"/>
</dbReference>
<feature type="region of interest" description="Disordered" evidence="4">
    <location>
        <begin position="693"/>
        <end position="713"/>
    </location>
</feature>
<dbReference type="HOGENOM" id="CLU_358047_0_0_1"/>
<dbReference type="Pfam" id="PF13041">
    <property type="entry name" value="PPR_2"/>
    <property type="match status" value="1"/>
</dbReference>
<dbReference type="InterPro" id="IPR002885">
    <property type="entry name" value="PPR_rpt"/>
</dbReference>